<dbReference type="InterPro" id="IPR016169">
    <property type="entry name" value="FAD-bd_PCMH_sub2"/>
</dbReference>
<protein>
    <submittedName>
        <fullName evidence="13">Hemolysin C</fullName>
    </submittedName>
</protein>
<dbReference type="CDD" id="cd04590">
    <property type="entry name" value="CBS_pair_CorC_HlyC_assoc"/>
    <property type="match status" value="1"/>
</dbReference>
<dbReference type="EMBL" id="CACRTU010000010">
    <property type="protein sequence ID" value="VYT96933.1"/>
    <property type="molecule type" value="Genomic_DNA"/>
</dbReference>
<dbReference type="InterPro" id="IPR005170">
    <property type="entry name" value="Transptr-assoc_dom"/>
</dbReference>
<dbReference type="InterPro" id="IPR044751">
    <property type="entry name" value="Ion_transp-like_CBS"/>
</dbReference>
<feature type="transmembrane region" description="Helical" evidence="10">
    <location>
        <begin position="63"/>
        <end position="86"/>
    </location>
</feature>
<keyword evidence="6 8" id="KW-0129">CBS domain</keyword>
<dbReference type="GO" id="GO:0050660">
    <property type="term" value="F:flavin adenine dinucleotide binding"/>
    <property type="evidence" value="ECO:0007669"/>
    <property type="project" value="InterPro"/>
</dbReference>
<keyword evidence="7 9" id="KW-0472">Membrane</keyword>
<evidence type="ECO:0000256" key="10">
    <source>
        <dbReference type="SAM" id="Phobius"/>
    </source>
</evidence>
<evidence type="ECO:0000259" key="12">
    <source>
        <dbReference type="PROSITE" id="PS51846"/>
    </source>
</evidence>
<dbReference type="AlphaFoldDB" id="A0A6N3B1A7"/>
<dbReference type="SUPFAM" id="SSF56176">
    <property type="entry name" value="FAD-binding/transporter-associated domain-like"/>
    <property type="match status" value="1"/>
</dbReference>
<keyword evidence="5 9" id="KW-1133">Transmembrane helix</keyword>
<dbReference type="Pfam" id="PF00571">
    <property type="entry name" value="CBS"/>
    <property type="match status" value="2"/>
</dbReference>
<feature type="domain" description="CBS" evidence="11">
    <location>
        <begin position="274"/>
        <end position="331"/>
    </location>
</feature>
<evidence type="ECO:0000256" key="2">
    <source>
        <dbReference type="ARBA" id="ARBA00006337"/>
    </source>
</evidence>
<evidence type="ECO:0000256" key="1">
    <source>
        <dbReference type="ARBA" id="ARBA00004141"/>
    </source>
</evidence>
<dbReference type="Pfam" id="PF03471">
    <property type="entry name" value="CorC_HlyC"/>
    <property type="match status" value="1"/>
</dbReference>
<dbReference type="InterPro" id="IPR002550">
    <property type="entry name" value="CNNM"/>
</dbReference>
<gene>
    <name evidence="13" type="primary">tlyC</name>
    <name evidence="13" type="ORF">CBLFYP62_01190</name>
</gene>
<dbReference type="Gene3D" id="3.30.465.10">
    <property type="match status" value="1"/>
</dbReference>
<dbReference type="PANTHER" id="PTHR22777:SF17">
    <property type="entry name" value="UPF0053 PROTEIN SLL0260"/>
    <property type="match status" value="1"/>
</dbReference>
<keyword evidence="4" id="KW-0677">Repeat</keyword>
<feature type="transmembrane region" description="Helical" evidence="10">
    <location>
        <begin position="6"/>
        <end position="26"/>
    </location>
</feature>
<dbReference type="PROSITE" id="PS51371">
    <property type="entry name" value="CBS"/>
    <property type="match status" value="2"/>
</dbReference>
<organism evidence="13">
    <name type="scientific">Clostridium butyricum</name>
    <dbReference type="NCBI Taxonomy" id="1492"/>
    <lineage>
        <taxon>Bacteria</taxon>
        <taxon>Bacillati</taxon>
        <taxon>Bacillota</taxon>
        <taxon>Clostridia</taxon>
        <taxon>Eubacteriales</taxon>
        <taxon>Clostridiaceae</taxon>
        <taxon>Clostridium</taxon>
    </lineage>
</organism>
<dbReference type="SMART" id="SM01091">
    <property type="entry name" value="CorC_HlyC"/>
    <property type="match status" value="1"/>
</dbReference>
<name>A0A6N3B1A7_CLOBU</name>
<feature type="domain" description="CNNM transmembrane" evidence="12">
    <location>
        <begin position="3"/>
        <end position="191"/>
    </location>
</feature>
<evidence type="ECO:0000259" key="11">
    <source>
        <dbReference type="PROSITE" id="PS51371"/>
    </source>
</evidence>
<evidence type="ECO:0000256" key="7">
    <source>
        <dbReference type="ARBA" id="ARBA00023136"/>
    </source>
</evidence>
<feature type="transmembrane region" description="Helical" evidence="10">
    <location>
        <begin position="92"/>
        <end position="112"/>
    </location>
</feature>
<evidence type="ECO:0000313" key="13">
    <source>
        <dbReference type="EMBL" id="VYT96933.1"/>
    </source>
</evidence>
<proteinExistence type="inferred from homology"/>
<evidence type="ECO:0000256" key="6">
    <source>
        <dbReference type="ARBA" id="ARBA00023122"/>
    </source>
</evidence>
<dbReference type="InterPro" id="IPR036318">
    <property type="entry name" value="FAD-bd_PCMH-like_sf"/>
</dbReference>
<evidence type="ECO:0000256" key="3">
    <source>
        <dbReference type="ARBA" id="ARBA00022692"/>
    </source>
</evidence>
<reference evidence="13" key="1">
    <citation type="submission" date="2019-11" db="EMBL/GenBank/DDBJ databases">
        <authorList>
            <person name="Feng L."/>
        </authorList>
    </citation>
    <scope>NUCLEOTIDE SEQUENCE</scope>
    <source>
        <strain evidence="13">CButyricumLFYP62</strain>
    </source>
</reference>
<comment type="similarity">
    <text evidence="2">Belongs to the UPF0053 family.</text>
</comment>
<sequence>MYLDPSYTWQIIILIILIALSSFFSMSETALMSLSKIRLRHMVEEGVPGAKRVERLTEDPNKLLGAILIGNNIVNIGASSLATILATNIFGSSGVGIATGVMTILVLIFGEVTPKSIAKQKAEAVALKVARFIEFTVVIFKPFIYIFTAISSLFIRLVGCDPNEAESFITEEELKTMVGVSEEEGVLENVEKEMIFNVFDFADQQVKDVMVQRVDIISIDEEATYDEVMSVIKSEQFSRIPVYNQTIDNIIGFLNVKDLAMVENPREDFNVKKYIREPFYTFEFKKIVELFKEMKKSRNHIAVVLDEYGGTVGIITIEDLIEEIVGDIEDEYDDYDKSVEVIKENEYVFDGSVRLHDISELIGVDVDSEEFDSIGGLMIGELGRMPEENEEVLIHNLKLVAEEIEKNRVKKVRMFIYEVDDSENNELED</sequence>
<feature type="domain" description="CBS" evidence="11">
    <location>
        <begin position="210"/>
        <end position="271"/>
    </location>
</feature>
<evidence type="ECO:0000256" key="8">
    <source>
        <dbReference type="PROSITE-ProRule" id="PRU00703"/>
    </source>
</evidence>
<dbReference type="InterPro" id="IPR046342">
    <property type="entry name" value="CBS_dom_sf"/>
</dbReference>
<dbReference type="FunFam" id="3.10.580.10:FF:000002">
    <property type="entry name" value="Magnesium/cobalt efflux protein CorC"/>
    <property type="match status" value="1"/>
</dbReference>
<evidence type="ECO:0000256" key="5">
    <source>
        <dbReference type="ARBA" id="ARBA00022989"/>
    </source>
</evidence>
<evidence type="ECO:0000256" key="9">
    <source>
        <dbReference type="PROSITE-ProRule" id="PRU01193"/>
    </source>
</evidence>
<comment type="subcellular location">
    <subcellularLocation>
        <location evidence="1">Membrane</location>
        <topology evidence="1">Multi-pass membrane protein</topology>
    </subcellularLocation>
</comment>
<dbReference type="Gene3D" id="3.10.580.10">
    <property type="entry name" value="CBS-domain"/>
    <property type="match status" value="1"/>
</dbReference>
<dbReference type="PANTHER" id="PTHR22777">
    <property type="entry name" value="HEMOLYSIN-RELATED"/>
    <property type="match status" value="1"/>
</dbReference>
<dbReference type="SUPFAM" id="SSF54631">
    <property type="entry name" value="CBS-domain pair"/>
    <property type="match status" value="1"/>
</dbReference>
<evidence type="ECO:0000256" key="4">
    <source>
        <dbReference type="ARBA" id="ARBA00022737"/>
    </source>
</evidence>
<dbReference type="GO" id="GO:0005886">
    <property type="term" value="C:plasma membrane"/>
    <property type="evidence" value="ECO:0007669"/>
    <property type="project" value="TreeGrafter"/>
</dbReference>
<feature type="transmembrane region" description="Helical" evidence="10">
    <location>
        <begin position="132"/>
        <end position="155"/>
    </location>
</feature>
<keyword evidence="3 9" id="KW-0812">Transmembrane</keyword>
<dbReference type="Pfam" id="PF01595">
    <property type="entry name" value="CNNM"/>
    <property type="match status" value="1"/>
</dbReference>
<accession>A0A6N3B1A7</accession>
<dbReference type="InterPro" id="IPR000644">
    <property type="entry name" value="CBS_dom"/>
</dbReference>
<dbReference type="PROSITE" id="PS51846">
    <property type="entry name" value="CNNM"/>
    <property type="match status" value="1"/>
</dbReference>